<protein>
    <submittedName>
        <fullName evidence="5">Transcriptional regulator, AsnC family</fullName>
    </submittedName>
</protein>
<dbReference type="KEGG" id="cak:Caul_1868"/>
<organism evidence="5">
    <name type="scientific">Caulobacter sp. (strain K31)</name>
    <dbReference type="NCBI Taxonomy" id="366602"/>
    <lineage>
        <taxon>Bacteria</taxon>
        <taxon>Pseudomonadati</taxon>
        <taxon>Pseudomonadota</taxon>
        <taxon>Alphaproteobacteria</taxon>
        <taxon>Caulobacterales</taxon>
        <taxon>Caulobacteraceae</taxon>
        <taxon>Caulobacter</taxon>
    </lineage>
</organism>
<reference evidence="5" key="1">
    <citation type="submission" date="2008-01" db="EMBL/GenBank/DDBJ databases">
        <title>Complete sequence of chromosome of Caulobacter sp. K31.</title>
        <authorList>
            <consortium name="US DOE Joint Genome Institute"/>
            <person name="Copeland A."/>
            <person name="Lucas S."/>
            <person name="Lapidus A."/>
            <person name="Barry K."/>
            <person name="Glavina del Rio T."/>
            <person name="Dalin E."/>
            <person name="Tice H."/>
            <person name="Pitluck S."/>
            <person name="Bruce D."/>
            <person name="Goodwin L."/>
            <person name="Thompson L.S."/>
            <person name="Brettin T."/>
            <person name="Detter J.C."/>
            <person name="Han C."/>
            <person name="Schmutz J."/>
            <person name="Larimer F."/>
            <person name="Land M."/>
            <person name="Hauser L."/>
            <person name="Kyrpides N."/>
            <person name="Kim E."/>
            <person name="Stephens C."/>
            <person name="Richardson P."/>
        </authorList>
    </citation>
    <scope>NUCLEOTIDE SEQUENCE [LARGE SCALE GENOMIC DNA]</scope>
    <source>
        <strain evidence="5">K31</strain>
    </source>
</reference>
<evidence type="ECO:0000256" key="3">
    <source>
        <dbReference type="ARBA" id="ARBA00023163"/>
    </source>
</evidence>
<dbReference type="EMBL" id="CP000927">
    <property type="protein sequence ID" value="ABZ70997.1"/>
    <property type="molecule type" value="Genomic_DNA"/>
</dbReference>
<dbReference type="OrthoDB" id="9813313at2"/>
<evidence type="ECO:0000259" key="4">
    <source>
        <dbReference type="PROSITE" id="PS50956"/>
    </source>
</evidence>
<dbReference type="CDD" id="cd00090">
    <property type="entry name" value="HTH_ARSR"/>
    <property type="match status" value="1"/>
</dbReference>
<dbReference type="eggNOG" id="COG1522">
    <property type="taxonomic scope" value="Bacteria"/>
</dbReference>
<dbReference type="PRINTS" id="PR00033">
    <property type="entry name" value="HTHASNC"/>
</dbReference>
<dbReference type="SMART" id="SM00344">
    <property type="entry name" value="HTH_ASNC"/>
    <property type="match status" value="1"/>
</dbReference>
<proteinExistence type="predicted"/>
<evidence type="ECO:0000313" key="5">
    <source>
        <dbReference type="EMBL" id="ABZ70997.1"/>
    </source>
</evidence>
<evidence type="ECO:0000256" key="2">
    <source>
        <dbReference type="ARBA" id="ARBA00023125"/>
    </source>
</evidence>
<gene>
    <name evidence="5" type="ordered locus">Caul_1868</name>
</gene>
<dbReference type="SUPFAM" id="SSF54909">
    <property type="entry name" value="Dimeric alpha+beta barrel"/>
    <property type="match status" value="1"/>
</dbReference>
<dbReference type="InterPro" id="IPR011991">
    <property type="entry name" value="ArsR-like_HTH"/>
</dbReference>
<dbReference type="GO" id="GO:0006355">
    <property type="term" value="P:regulation of DNA-templated transcription"/>
    <property type="evidence" value="ECO:0007669"/>
    <property type="project" value="UniProtKB-ARBA"/>
</dbReference>
<dbReference type="PROSITE" id="PS00519">
    <property type="entry name" value="HTH_ASNC_1"/>
    <property type="match status" value="1"/>
</dbReference>
<dbReference type="Gene3D" id="3.30.70.920">
    <property type="match status" value="1"/>
</dbReference>
<dbReference type="SUPFAM" id="SSF46785">
    <property type="entry name" value="Winged helix' DNA-binding domain"/>
    <property type="match status" value="1"/>
</dbReference>
<keyword evidence="2" id="KW-0238">DNA-binding</keyword>
<dbReference type="AlphaFoldDB" id="B0T4P5"/>
<keyword evidence="3" id="KW-0804">Transcription</keyword>
<dbReference type="STRING" id="366602.Caul_1868"/>
<name>B0T4P5_CAUSK</name>
<dbReference type="PROSITE" id="PS50956">
    <property type="entry name" value="HTH_ASNC_2"/>
    <property type="match status" value="1"/>
</dbReference>
<dbReference type="PANTHER" id="PTHR30154:SF17">
    <property type="entry name" value="DNA-BINDING TRANSCRIPTIONAL ACTIVATOR DECR"/>
    <property type="match status" value="1"/>
</dbReference>
<keyword evidence="1" id="KW-0805">Transcription regulation</keyword>
<dbReference type="Gene3D" id="1.10.10.10">
    <property type="entry name" value="Winged helix-like DNA-binding domain superfamily/Winged helix DNA-binding domain"/>
    <property type="match status" value="1"/>
</dbReference>
<dbReference type="InterPro" id="IPR019887">
    <property type="entry name" value="Tscrpt_reg_AsnC/Lrp_C"/>
</dbReference>
<dbReference type="Pfam" id="PF13412">
    <property type="entry name" value="HTH_24"/>
    <property type="match status" value="1"/>
</dbReference>
<dbReference type="Pfam" id="PF01037">
    <property type="entry name" value="AsnC_trans_reg"/>
    <property type="match status" value="1"/>
</dbReference>
<dbReference type="InterPro" id="IPR036388">
    <property type="entry name" value="WH-like_DNA-bd_sf"/>
</dbReference>
<dbReference type="GO" id="GO:0043565">
    <property type="term" value="F:sequence-specific DNA binding"/>
    <property type="evidence" value="ECO:0007669"/>
    <property type="project" value="InterPro"/>
</dbReference>
<dbReference type="InterPro" id="IPR036390">
    <property type="entry name" value="WH_DNA-bd_sf"/>
</dbReference>
<dbReference type="PANTHER" id="PTHR30154">
    <property type="entry name" value="LEUCINE-RESPONSIVE REGULATORY PROTEIN"/>
    <property type="match status" value="1"/>
</dbReference>
<accession>B0T4P5</accession>
<sequence>MNDVHALDDLDLKILDTLQRNPPLSSADLAQLVGLSQSPCWRRVTRLREAGYIVDQVTRLNAEKLGFNLVIFAQVRLSAHGRSNLTEFVDAIGRLPEVVECYTTMGPFDFLLRIVSRDVKAYQDFVYGQLSTLPAVQEIHSTMTMGATKATTVIPIRQR</sequence>
<dbReference type="HOGENOM" id="CLU_091233_0_2_5"/>
<dbReference type="InterPro" id="IPR019885">
    <property type="entry name" value="Tscrpt_reg_HTH_AsnC-type_CS"/>
</dbReference>
<dbReference type="InterPro" id="IPR019888">
    <property type="entry name" value="Tscrpt_reg_AsnC-like"/>
</dbReference>
<dbReference type="InterPro" id="IPR011008">
    <property type="entry name" value="Dimeric_a/b-barrel"/>
</dbReference>
<dbReference type="InterPro" id="IPR000485">
    <property type="entry name" value="AsnC-type_HTH_dom"/>
</dbReference>
<dbReference type="GO" id="GO:0043200">
    <property type="term" value="P:response to amino acid"/>
    <property type="evidence" value="ECO:0007669"/>
    <property type="project" value="TreeGrafter"/>
</dbReference>
<dbReference type="GO" id="GO:0005829">
    <property type="term" value="C:cytosol"/>
    <property type="evidence" value="ECO:0007669"/>
    <property type="project" value="TreeGrafter"/>
</dbReference>
<feature type="domain" description="HTH asnC-type" evidence="4">
    <location>
        <begin position="7"/>
        <end position="68"/>
    </location>
</feature>
<evidence type="ECO:0000256" key="1">
    <source>
        <dbReference type="ARBA" id="ARBA00023015"/>
    </source>
</evidence>